<evidence type="ECO:0000256" key="2">
    <source>
        <dbReference type="ARBA" id="ARBA00011902"/>
    </source>
</evidence>
<feature type="transmembrane region" description="Helical" evidence="20">
    <location>
        <begin position="961"/>
        <end position="983"/>
    </location>
</feature>
<gene>
    <name evidence="24" type="primary">LOC111106539</name>
</gene>
<comment type="caution">
    <text evidence="17">Lacks conserved residue(s) required for the propagation of feature annotation.</text>
</comment>
<dbReference type="SMART" id="SM00219">
    <property type="entry name" value="TyrKc"/>
    <property type="match status" value="1"/>
</dbReference>
<dbReference type="InterPro" id="IPR015943">
    <property type="entry name" value="WD40/YVTN_repeat-like_dom_sf"/>
</dbReference>
<evidence type="ECO:0000256" key="9">
    <source>
        <dbReference type="ARBA" id="ARBA00023136"/>
    </source>
</evidence>
<dbReference type="PROSITE" id="PS00107">
    <property type="entry name" value="PROTEIN_KINASE_ATP"/>
    <property type="match status" value="1"/>
</dbReference>
<evidence type="ECO:0000256" key="18">
    <source>
        <dbReference type="PROSITE-ProRule" id="PRU10141"/>
    </source>
</evidence>
<evidence type="ECO:0000256" key="6">
    <source>
        <dbReference type="ARBA" id="ARBA00022737"/>
    </source>
</evidence>
<evidence type="ECO:0000313" key="24">
    <source>
        <dbReference type="RefSeq" id="XP_022296970.1"/>
    </source>
</evidence>
<feature type="domain" description="Sema" evidence="22">
    <location>
        <begin position="29"/>
        <end position="505"/>
    </location>
</feature>
<dbReference type="RefSeq" id="XP_022296970.1">
    <property type="nucleotide sequence ID" value="XM_022441262.1"/>
</dbReference>
<keyword evidence="5" id="KW-0732">Signal</keyword>
<organism evidence="23 24">
    <name type="scientific">Crassostrea virginica</name>
    <name type="common">Eastern oyster</name>
    <dbReference type="NCBI Taxonomy" id="6565"/>
    <lineage>
        <taxon>Eukaryota</taxon>
        <taxon>Metazoa</taxon>
        <taxon>Spiralia</taxon>
        <taxon>Lophotrochozoa</taxon>
        <taxon>Mollusca</taxon>
        <taxon>Bivalvia</taxon>
        <taxon>Autobranchia</taxon>
        <taxon>Pteriomorphia</taxon>
        <taxon>Ostreida</taxon>
        <taxon>Ostreoidea</taxon>
        <taxon>Ostreidae</taxon>
        <taxon>Crassostrea</taxon>
    </lineage>
</organism>
<dbReference type="InterPro" id="IPR013783">
    <property type="entry name" value="Ig-like_fold"/>
</dbReference>
<keyword evidence="6" id="KW-0677">Repeat</keyword>
<feature type="domain" description="Protein kinase" evidence="21">
    <location>
        <begin position="1076"/>
        <end position="1340"/>
    </location>
</feature>
<protein>
    <recommendedName>
        <fullName evidence="3">Hepatocyte growth factor receptor</fullName>
        <ecNumber evidence="2">2.7.10.1</ecNumber>
    </recommendedName>
    <alternativeName>
        <fullName evidence="16">HGF/SF receptor</fullName>
    </alternativeName>
    <alternativeName>
        <fullName evidence="15">Proto-oncogene c-Met</fullName>
    </alternativeName>
    <alternativeName>
        <fullName evidence="13">Scatter factor receptor</fullName>
    </alternativeName>
    <alternativeName>
        <fullName evidence="14">Tyrosine-protein kinase Met</fullName>
    </alternativeName>
</protein>
<evidence type="ECO:0000256" key="15">
    <source>
        <dbReference type="ARBA" id="ARBA00033117"/>
    </source>
</evidence>
<dbReference type="EC" id="2.7.10.1" evidence="2"/>
<dbReference type="InterPro" id="IPR036352">
    <property type="entry name" value="Semap_dom_sf"/>
</dbReference>
<dbReference type="InterPro" id="IPR020635">
    <property type="entry name" value="Tyr_kinase_cat_dom"/>
</dbReference>
<keyword evidence="9 20" id="KW-0472">Membrane</keyword>
<evidence type="ECO:0000256" key="19">
    <source>
        <dbReference type="SAM" id="MobiDB-lite"/>
    </source>
</evidence>
<dbReference type="SUPFAM" id="SSF56112">
    <property type="entry name" value="Protein kinase-like (PK-like)"/>
    <property type="match status" value="1"/>
</dbReference>
<dbReference type="SUPFAM" id="SSF103575">
    <property type="entry name" value="Plexin repeat"/>
    <property type="match status" value="1"/>
</dbReference>
<keyword evidence="18" id="KW-0067">ATP-binding</keyword>
<dbReference type="InterPro" id="IPR008266">
    <property type="entry name" value="Tyr_kinase_AS"/>
</dbReference>
<dbReference type="Pfam" id="PF07714">
    <property type="entry name" value="PK_Tyr_Ser-Thr"/>
    <property type="match status" value="1"/>
</dbReference>
<keyword evidence="12" id="KW-0325">Glycoprotein</keyword>
<evidence type="ECO:0000259" key="22">
    <source>
        <dbReference type="PROSITE" id="PS51004"/>
    </source>
</evidence>
<evidence type="ECO:0000256" key="20">
    <source>
        <dbReference type="SAM" id="Phobius"/>
    </source>
</evidence>
<dbReference type="InterPro" id="IPR000719">
    <property type="entry name" value="Prot_kinase_dom"/>
</dbReference>
<evidence type="ECO:0000256" key="16">
    <source>
        <dbReference type="ARBA" id="ARBA00033136"/>
    </source>
</evidence>
<dbReference type="GO" id="GO:0017154">
    <property type="term" value="F:semaphorin receptor activity"/>
    <property type="evidence" value="ECO:0007669"/>
    <property type="project" value="InterPro"/>
</dbReference>
<dbReference type="SUPFAM" id="SSF81296">
    <property type="entry name" value="E set domains"/>
    <property type="match status" value="3"/>
</dbReference>
<dbReference type="PRINTS" id="PR00109">
    <property type="entry name" value="TYRKINASE"/>
</dbReference>
<evidence type="ECO:0000256" key="5">
    <source>
        <dbReference type="ARBA" id="ARBA00022729"/>
    </source>
</evidence>
<dbReference type="SMART" id="SM00423">
    <property type="entry name" value="PSI"/>
    <property type="match status" value="1"/>
</dbReference>
<dbReference type="PANTHER" id="PTHR22625">
    <property type="entry name" value="PLEXIN"/>
    <property type="match status" value="1"/>
</dbReference>
<evidence type="ECO:0000256" key="7">
    <source>
        <dbReference type="ARBA" id="ARBA00022843"/>
    </source>
</evidence>
<evidence type="ECO:0000313" key="23">
    <source>
        <dbReference type="Proteomes" id="UP000694844"/>
    </source>
</evidence>
<dbReference type="Gene3D" id="2.130.10.10">
    <property type="entry name" value="YVTN repeat-like/Quinoprotein amine dehydrogenase"/>
    <property type="match status" value="1"/>
</dbReference>
<dbReference type="Gene3D" id="2.60.40.10">
    <property type="entry name" value="Immunoglobulins"/>
    <property type="match status" value="3"/>
</dbReference>
<dbReference type="FunFam" id="1.10.510.10:FF:000743">
    <property type="entry name" value="Predicted protein"/>
    <property type="match status" value="1"/>
</dbReference>
<dbReference type="CDD" id="cd00603">
    <property type="entry name" value="IPT_PCSR"/>
    <property type="match status" value="2"/>
</dbReference>
<dbReference type="InterPro" id="IPR001245">
    <property type="entry name" value="Ser-Thr/Tyr_kinase_cat_dom"/>
</dbReference>
<keyword evidence="8 20" id="KW-1133">Transmembrane helix</keyword>
<dbReference type="GeneID" id="111106539"/>
<keyword evidence="7" id="KW-0832">Ubl conjugation</keyword>
<dbReference type="GO" id="GO:0004714">
    <property type="term" value="F:transmembrane receptor protein tyrosine kinase activity"/>
    <property type="evidence" value="ECO:0007669"/>
    <property type="project" value="UniProtKB-EC"/>
</dbReference>
<dbReference type="InterPro" id="IPR017441">
    <property type="entry name" value="Protein_kinase_ATP_BS"/>
</dbReference>
<feature type="transmembrane region" description="Helical" evidence="20">
    <location>
        <begin position="1139"/>
        <end position="1160"/>
    </location>
</feature>
<evidence type="ECO:0000256" key="10">
    <source>
        <dbReference type="ARBA" id="ARBA00023157"/>
    </source>
</evidence>
<dbReference type="Gene3D" id="1.10.510.10">
    <property type="entry name" value="Transferase(Phosphotransferase) domain 1"/>
    <property type="match status" value="1"/>
</dbReference>
<evidence type="ECO:0000256" key="1">
    <source>
        <dbReference type="ARBA" id="ARBA00004167"/>
    </source>
</evidence>
<evidence type="ECO:0000256" key="14">
    <source>
        <dbReference type="ARBA" id="ARBA00033031"/>
    </source>
</evidence>
<feature type="region of interest" description="Disordered" evidence="19">
    <location>
        <begin position="1372"/>
        <end position="1392"/>
    </location>
</feature>
<dbReference type="PANTHER" id="PTHR22625:SF70">
    <property type="entry name" value="PLEXIN A, ISOFORM A"/>
    <property type="match status" value="1"/>
</dbReference>
<comment type="subcellular location">
    <subcellularLocation>
        <location evidence="1">Membrane</location>
        <topology evidence="1">Single-pass membrane protein</topology>
    </subcellularLocation>
</comment>
<dbReference type="Gene3D" id="3.30.200.20">
    <property type="entry name" value="Phosphorylase Kinase, domain 1"/>
    <property type="match status" value="1"/>
</dbReference>
<proteinExistence type="predicted"/>
<dbReference type="InterPro" id="IPR014756">
    <property type="entry name" value="Ig_E-set"/>
</dbReference>
<dbReference type="InterPro" id="IPR031148">
    <property type="entry name" value="Plexin"/>
</dbReference>
<keyword evidence="11" id="KW-0675">Receptor</keyword>
<dbReference type="Proteomes" id="UP000694844">
    <property type="component" value="Chromosome 8"/>
</dbReference>
<dbReference type="SUPFAM" id="SSF101912">
    <property type="entry name" value="Sema domain"/>
    <property type="match status" value="1"/>
</dbReference>
<dbReference type="GO" id="GO:0030334">
    <property type="term" value="P:regulation of cell migration"/>
    <property type="evidence" value="ECO:0007669"/>
    <property type="project" value="TreeGrafter"/>
</dbReference>
<dbReference type="InterPro" id="IPR016201">
    <property type="entry name" value="PSI"/>
</dbReference>
<evidence type="ECO:0000259" key="21">
    <source>
        <dbReference type="PROSITE" id="PS50011"/>
    </source>
</evidence>
<evidence type="ECO:0000256" key="3">
    <source>
        <dbReference type="ARBA" id="ARBA00019839"/>
    </source>
</evidence>
<evidence type="ECO:0000256" key="4">
    <source>
        <dbReference type="ARBA" id="ARBA00022692"/>
    </source>
</evidence>
<keyword evidence="4 20" id="KW-0812">Transmembrane</keyword>
<dbReference type="InterPro" id="IPR002909">
    <property type="entry name" value="IPT_dom"/>
</dbReference>
<dbReference type="GO" id="GO:0005524">
    <property type="term" value="F:ATP binding"/>
    <property type="evidence" value="ECO:0007669"/>
    <property type="project" value="UniProtKB-UniRule"/>
</dbReference>
<dbReference type="Pfam" id="PF01833">
    <property type="entry name" value="TIG"/>
    <property type="match status" value="3"/>
</dbReference>
<keyword evidence="18" id="KW-0547">Nucleotide-binding</keyword>
<evidence type="ECO:0000256" key="8">
    <source>
        <dbReference type="ARBA" id="ARBA00022989"/>
    </source>
</evidence>
<evidence type="ECO:0000256" key="13">
    <source>
        <dbReference type="ARBA" id="ARBA00030820"/>
    </source>
</evidence>
<dbReference type="PROSITE" id="PS51004">
    <property type="entry name" value="SEMA"/>
    <property type="match status" value="1"/>
</dbReference>
<dbReference type="GO" id="GO:0005886">
    <property type="term" value="C:plasma membrane"/>
    <property type="evidence" value="ECO:0007669"/>
    <property type="project" value="TreeGrafter"/>
</dbReference>
<feature type="binding site" evidence="18">
    <location>
        <position position="1109"/>
    </location>
    <ligand>
        <name>ATP</name>
        <dbReference type="ChEBI" id="CHEBI:30616"/>
    </ligand>
</feature>
<keyword evidence="23" id="KW-1185">Reference proteome</keyword>
<reference evidence="24" key="1">
    <citation type="submission" date="2025-08" db="UniProtKB">
        <authorList>
            <consortium name="RefSeq"/>
        </authorList>
    </citation>
    <scope>IDENTIFICATION</scope>
    <source>
        <tissue evidence="24">Whole sample</tissue>
    </source>
</reference>
<evidence type="ECO:0000256" key="17">
    <source>
        <dbReference type="PROSITE-ProRule" id="PRU00352"/>
    </source>
</evidence>
<dbReference type="OrthoDB" id="6417648at2759"/>
<dbReference type="InterPro" id="IPR001627">
    <property type="entry name" value="Semap_dom"/>
</dbReference>
<dbReference type="SMART" id="SM00630">
    <property type="entry name" value="Sema"/>
    <property type="match status" value="1"/>
</dbReference>
<sequence length="1392" mass="155759">MLFSKETKAFPREKKSNMKREVYFLCWGLAVLHFQSMIPSVCGAAITSYRVEYGPVYEMMVHPDRGDVFLGTQNGLIHLRSDLKLKSHQSLGPYNDSPQCSPDPTTACDPGRTPTDNQVCILELDKETGYMLVCGSVWQGKCHLRNTADISQVIQLTDDKLNFVGSINKRQVFAFFGSRPDTGGGNLLYVAMGNDGRPSQFRPAAISTREFHMKDKSFKYFRVSNNSMYHTYVDIHPNVVDLFKAYYIYGFEYNKHTYFISVQLEDALASEPKFLTKIVQICQKDSTYASYTELPIQCMSDSVVYNIAIGAFYHSEPSRDGSYGLAVTFGRTNQGSEADPTLGSVVCFYDVLEIRQKFENVQDKCFMEGIGSQVTWLEGKSLLEVRNCERDVTNYDVNSFCGLLSNIGIQESAVRQSGDQFKLSKTALYSRPDALLTSVAMAIQNRERIAVLGTNTGQVSKVTNIWPILTSWNMTDKPITTQTEVDSEKKHVYLIADQTVYKFPLYTCDGYHTCETCVTKKDPAMCGWCGDHCSLSTECVPGPGQRWQNNTCPPVISQVAPFVGPTEGQTLLTLRGRNFGGQSSRAEVTINGSVCTIKSRRGGNILQCSTPASEATGVASVLLTVEDNYNEDYKISGTATGQFQYKVPVVSGITPTLGPVSGGTVLTITGKNLDIGSSLSVSIDSTECSVLRNESTLIMCKTGKMVSSKTHYTTSELSSMYPSLVAAAYVSVRIDGSHKVSSQMFAYVNDSTITAIQPKTSIVSGGLQVVVKGTNLNVVQKPMMGATVNGNRTQLQPCSATPVGTSMVCITPSIKDFLSGPVNPSLPEIVSVWFQMDDIKELRELDKTLFAQSRFTYYPDPTFEKFESARLFDISEDVLIIKGEHVDKGIAPKDINITIGGSMCKVQLLKSNMLYCKPQNKPSETDSSIYHDVQVRVGLYLTFDIGRLQYIGGPSSSPPTLIIVIAIVLVIFIILIIVLVIVMKKKKLGLFRKKGYAAGYANGQQVRFSGLNPEGTTFDFESRENRANDYHERHISESREDGAAGITEVDGPTVVLDESTLLVLRDKNLLIEHDWLTMGEILGRGHFGCVYKGFIRYPDSKTDLMVAVKTLHQNSPREIDISQFIDEAMRMKDFHHPNVLTLIGICFNYDAMPLVILPYMQHGDLLSYIRNEHKNPTIKDLILFAVDIAKGMEYLSLLKVVHRDLACRNCMLNEEYRAIVADFGLSRDIYERDYYSSDNKKSKLPVKWMAPESLEKGTYSSKSDVWSFGVVLWELMTRGVNPYPEVDNWDVLRYIKKNRRMPQPPFCPDPLYKVMRNCWEFNPQDRPQFSDLVKTIMEMLSVLEHKMKQGQHRSNIQSTYVNVDNCTDYHYGNLDGEEEERKPLASPIQTDL</sequence>
<dbReference type="InterPro" id="IPR011009">
    <property type="entry name" value="Kinase-like_dom_sf"/>
</dbReference>
<dbReference type="GO" id="GO:0002116">
    <property type="term" value="C:semaphorin receptor complex"/>
    <property type="evidence" value="ECO:0007669"/>
    <property type="project" value="TreeGrafter"/>
</dbReference>
<dbReference type="Gene3D" id="3.30.1680.10">
    <property type="entry name" value="ligand-binding face of the semaphorins, domain 2"/>
    <property type="match status" value="1"/>
</dbReference>
<dbReference type="PROSITE" id="PS50011">
    <property type="entry name" value="PROTEIN_KINASE_DOM"/>
    <property type="match status" value="1"/>
</dbReference>
<dbReference type="SMART" id="SM00429">
    <property type="entry name" value="IPT"/>
    <property type="match status" value="4"/>
</dbReference>
<dbReference type="PROSITE" id="PS00109">
    <property type="entry name" value="PROTEIN_KINASE_TYR"/>
    <property type="match status" value="1"/>
</dbReference>
<keyword evidence="10" id="KW-1015">Disulfide bond</keyword>
<name>A0A8B8B0M9_CRAVI</name>
<evidence type="ECO:0000256" key="12">
    <source>
        <dbReference type="ARBA" id="ARBA00023180"/>
    </source>
</evidence>
<evidence type="ECO:0000256" key="11">
    <source>
        <dbReference type="ARBA" id="ARBA00023170"/>
    </source>
</evidence>
<accession>A0A8B8B0M9</accession>